<dbReference type="RefSeq" id="WP_080323426.1">
    <property type="nucleotide sequence ID" value="NZ_JYMX02000008.1"/>
</dbReference>
<evidence type="ECO:0000313" key="2">
    <source>
        <dbReference type="Proteomes" id="UP000191686"/>
    </source>
</evidence>
<proteinExistence type="predicted"/>
<comment type="caution">
    <text evidence="1">The sequence shown here is derived from an EMBL/GenBank/DDBJ whole genome shotgun (WGS) entry which is preliminary data.</text>
</comment>
<gene>
    <name evidence="1" type="ORF">UE95_012345</name>
</gene>
<dbReference type="AlphaFoldDB" id="A0ABD4UDF1"/>
<accession>A0ABD4UDF1</accession>
<dbReference type="EMBL" id="JYMX02000008">
    <property type="protein sequence ID" value="MCW3712077.1"/>
    <property type="molecule type" value="Genomic_DNA"/>
</dbReference>
<reference evidence="1 2" key="2">
    <citation type="journal article" date="2017" name="Front. Microbiol.">
        <title>Genomics Reveals a Unique Clone of Burkholderia cenocepacia Harboring an Actively Excising Novel Genomic Island.</title>
        <authorList>
            <person name="Patil P.P."/>
            <person name="Mali S."/>
            <person name="Midha S."/>
            <person name="Gautam V."/>
            <person name="Dash L."/>
            <person name="Kumar S."/>
            <person name="Shastri J."/>
            <person name="Singhal L."/>
            <person name="Patil P.B."/>
        </authorList>
    </citation>
    <scope>NUCLEOTIDE SEQUENCE [LARGE SCALE GENOMIC DNA]</scope>
    <source>
        <strain evidence="1 2">BC-19</strain>
    </source>
</reference>
<dbReference type="Proteomes" id="UP000191686">
    <property type="component" value="Unassembled WGS sequence"/>
</dbReference>
<evidence type="ECO:0000313" key="1">
    <source>
        <dbReference type="EMBL" id="MCW3712077.1"/>
    </source>
</evidence>
<protein>
    <submittedName>
        <fullName evidence="1">Uncharacterized protein</fullName>
    </submittedName>
</protein>
<organism evidence="1 2">
    <name type="scientific">Burkholderia cenocepacia</name>
    <dbReference type="NCBI Taxonomy" id="95486"/>
    <lineage>
        <taxon>Bacteria</taxon>
        <taxon>Pseudomonadati</taxon>
        <taxon>Pseudomonadota</taxon>
        <taxon>Betaproteobacteria</taxon>
        <taxon>Burkholderiales</taxon>
        <taxon>Burkholderiaceae</taxon>
        <taxon>Burkholderia</taxon>
        <taxon>Burkholderia cepacia complex</taxon>
    </lineage>
</organism>
<reference evidence="1 2" key="1">
    <citation type="journal article" date="2017" name="Front. Microbiol.">
        <title>Genomics reveals a unique clone of Burkholderia cenocepacia harbouring an actively excising novel genomic island.</title>
        <authorList>
            <person name="Patil P."/>
            <person name="Mali S."/>
            <person name="Midha S."/>
            <person name="Gautam V."/>
            <person name="Dash L."/>
            <person name="Kumar S."/>
            <person name="Shastri J."/>
            <person name="Singhal L."/>
            <person name="Patil P.B."/>
        </authorList>
    </citation>
    <scope>NUCLEOTIDE SEQUENCE [LARGE SCALE GENOMIC DNA]</scope>
    <source>
        <strain evidence="1 2">BC-19</strain>
    </source>
</reference>
<sequence>MDIQAHEAAMAVNEKNNGEFSLRNYMYKGYVEDMLNMWCRTSGFGESLFMTFRYENFQDFVEQKEMFLMPLMLCSPNGIIIALARQYCIEQMESMLCDVNHVRDISEIGNYEAVVYEINRAIELNKDELLEKVKVWHPDIYRKYGGQN</sequence>
<name>A0ABD4UDF1_9BURK</name>